<dbReference type="PANTHER" id="PTHR46421">
    <property type="entry name" value="PROGRAMMED CELL DEATH PROTEIN 2-LIKE"/>
    <property type="match status" value="1"/>
</dbReference>
<feature type="region of interest" description="Disordered" evidence="1">
    <location>
        <begin position="1"/>
        <end position="25"/>
    </location>
</feature>
<evidence type="ECO:0000313" key="4">
    <source>
        <dbReference type="Proteomes" id="UP001430356"/>
    </source>
</evidence>
<proteinExistence type="predicted"/>
<sequence length="412" mass="44000">MGSNDLPPVWIGTPQRGTAQEDVSDPYTSKIGGQAVYFRVGTSAKEQQGAAALSRHFQCPQCRSTSQVSLLCQVYAPLEVYDRVLYVLTCAACARRPTSTGASSHGAAPPSALSSGAGKKSSLAAAAAAKSLTSFCFAVRSQNFSRDFFADLQRERQAAMEREGAAKRPDAHGDAPLFGGGDDDWGDGEDDWGADGSPAEEIRPSPAIEDVDSNSACKPAEAVMLSEQPTYPLAVPGMTVPLKGTVYTSGLPLDLYEEPPPKRRKELTIEEQLAAAESLYGSGAAVDTSGFEEDDETPAEECVREYMEQMELAPSQCVRWCPGGAPLRTSIAPVGVNGDALPPPCPACGGARQFEMQLTAPVVYYLTRDIGEVKNTALHFSNVLVYTCSNHCYSTSSSHPYLPEYVVVEDEM</sequence>
<reference evidence="3 4" key="1">
    <citation type="journal article" date="2021" name="MBio">
        <title>A New Model Trypanosomatid, Novymonas esmeraldas: Genomic Perception of Its 'Candidatus Pandoraea novymonadis' Endosymbiont.</title>
        <authorList>
            <person name="Zakharova A."/>
            <person name="Saura A."/>
            <person name="Butenko A."/>
            <person name="Podesvova L."/>
            <person name="Warmusova S."/>
            <person name="Kostygov A.Y."/>
            <person name="Nenarokova A."/>
            <person name="Lukes J."/>
            <person name="Opperdoes F.R."/>
            <person name="Yurchenko V."/>
        </authorList>
    </citation>
    <scope>NUCLEOTIDE SEQUENCE [LARGE SCALE GENOMIC DNA]</scope>
    <source>
        <strain evidence="3 4">E262AT.01</strain>
    </source>
</reference>
<evidence type="ECO:0000313" key="3">
    <source>
        <dbReference type="EMBL" id="KAK7195922.1"/>
    </source>
</evidence>
<feature type="compositionally biased region" description="Basic and acidic residues" evidence="1">
    <location>
        <begin position="160"/>
        <end position="173"/>
    </location>
</feature>
<dbReference type="InterPro" id="IPR052815">
    <property type="entry name" value="PDCD2-like_regulator"/>
</dbReference>
<dbReference type="AlphaFoldDB" id="A0AAW0ER03"/>
<feature type="compositionally biased region" description="Acidic residues" evidence="1">
    <location>
        <begin position="181"/>
        <end position="193"/>
    </location>
</feature>
<accession>A0AAW0ER03</accession>
<feature type="domain" description="Programmed cell death protein 2 C-terminal" evidence="2">
    <location>
        <begin position="302"/>
        <end position="409"/>
    </location>
</feature>
<protein>
    <submittedName>
        <fullName evidence="3">Programmed cell death protein 2, C-terminal putative domain containing protein</fullName>
    </submittedName>
</protein>
<evidence type="ECO:0000256" key="1">
    <source>
        <dbReference type="SAM" id="MobiDB-lite"/>
    </source>
</evidence>
<evidence type="ECO:0000259" key="2">
    <source>
        <dbReference type="Pfam" id="PF04194"/>
    </source>
</evidence>
<dbReference type="InterPro" id="IPR007320">
    <property type="entry name" value="PDCD2_C"/>
</dbReference>
<name>A0AAW0ER03_9TRYP</name>
<dbReference type="EMBL" id="JAECZO010000064">
    <property type="protein sequence ID" value="KAK7195922.1"/>
    <property type="molecule type" value="Genomic_DNA"/>
</dbReference>
<feature type="region of interest" description="Disordered" evidence="1">
    <location>
        <begin position="160"/>
        <end position="214"/>
    </location>
</feature>
<dbReference type="GO" id="GO:0005737">
    <property type="term" value="C:cytoplasm"/>
    <property type="evidence" value="ECO:0007669"/>
    <property type="project" value="InterPro"/>
</dbReference>
<comment type="caution">
    <text evidence="3">The sequence shown here is derived from an EMBL/GenBank/DDBJ whole genome shotgun (WGS) entry which is preliminary data.</text>
</comment>
<dbReference type="Pfam" id="PF04194">
    <property type="entry name" value="PDCD2_C"/>
    <property type="match status" value="1"/>
</dbReference>
<gene>
    <name evidence="3" type="ORF">NESM_000525200</name>
</gene>
<dbReference type="PANTHER" id="PTHR46421:SF1">
    <property type="entry name" value="PROGRAMMED CELL DEATH PROTEIN 2-LIKE"/>
    <property type="match status" value="1"/>
</dbReference>
<keyword evidence="4" id="KW-1185">Reference proteome</keyword>
<dbReference type="Proteomes" id="UP001430356">
    <property type="component" value="Unassembled WGS sequence"/>
</dbReference>
<organism evidence="3 4">
    <name type="scientific">Novymonas esmeraldas</name>
    <dbReference type="NCBI Taxonomy" id="1808958"/>
    <lineage>
        <taxon>Eukaryota</taxon>
        <taxon>Discoba</taxon>
        <taxon>Euglenozoa</taxon>
        <taxon>Kinetoplastea</taxon>
        <taxon>Metakinetoplastina</taxon>
        <taxon>Trypanosomatida</taxon>
        <taxon>Trypanosomatidae</taxon>
        <taxon>Novymonas</taxon>
    </lineage>
</organism>